<dbReference type="GO" id="GO:0006310">
    <property type="term" value="P:DNA recombination"/>
    <property type="evidence" value="ECO:0007669"/>
    <property type="project" value="InterPro"/>
</dbReference>
<dbReference type="Pfam" id="PF02272">
    <property type="entry name" value="DHHA1"/>
    <property type="match status" value="1"/>
</dbReference>
<feature type="domain" description="DDH" evidence="6">
    <location>
        <begin position="101"/>
        <end position="250"/>
    </location>
</feature>
<dbReference type="Gene3D" id="3.90.1640.30">
    <property type="match status" value="1"/>
</dbReference>
<evidence type="ECO:0000259" key="8">
    <source>
        <dbReference type="Pfam" id="PF17768"/>
    </source>
</evidence>
<dbReference type="InterPro" id="IPR003156">
    <property type="entry name" value="DHHA1_dom"/>
</dbReference>
<accession>A0A381N2F5</accession>
<feature type="domain" description="DHHA1" evidence="7">
    <location>
        <begin position="373"/>
        <end position="459"/>
    </location>
</feature>
<dbReference type="Gene3D" id="3.10.310.30">
    <property type="match status" value="1"/>
</dbReference>
<dbReference type="PANTHER" id="PTHR30255:SF2">
    <property type="entry name" value="SINGLE-STRANDED-DNA-SPECIFIC EXONUCLEASE RECJ"/>
    <property type="match status" value="1"/>
</dbReference>
<comment type="similarity">
    <text evidence="1">Belongs to the RecJ family.</text>
</comment>
<evidence type="ECO:0000259" key="7">
    <source>
        <dbReference type="Pfam" id="PF02272"/>
    </source>
</evidence>
<dbReference type="InterPro" id="IPR001667">
    <property type="entry name" value="DDH_dom"/>
</dbReference>
<gene>
    <name evidence="9" type="ORF">METZ01_LOCUS667</name>
</gene>
<keyword evidence="5" id="KW-0269">Exonuclease</keyword>
<dbReference type="InterPro" id="IPR004610">
    <property type="entry name" value="RecJ"/>
</dbReference>
<feature type="non-terminal residue" evidence="9">
    <location>
        <position position="1"/>
    </location>
</feature>
<reference evidence="9" key="1">
    <citation type="submission" date="2018-05" db="EMBL/GenBank/DDBJ databases">
        <authorList>
            <person name="Lanie J.A."/>
            <person name="Ng W.-L."/>
            <person name="Kazmierczak K.M."/>
            <person name="Andrzejewski T.M."/>
            <person name="Davidsen T.M."/>
            <person name="Wayne K.J."/>
            <person name="Tettelin H."/>
            <person name="Glass J.I."/>
            <person name="Rusch D."/>
            <person name="Podicherti R."/>
            <person name="Tsui H.-C.T."/>
            <person name="Winkler M.E."/>
        </authorList>
    </citation>
    <scope>NUCLEOTIDE SEQUENCE</scope>
</reference>
<dbReference type="InterPro" id="IPR038763">
    <property type="entry name" value="DHH_sf"/>
</dbReference>
<name>A0A381N2F5_9ZZZZ</name>
<organism evidence="9">
    <name type="scientific">marine metagenome</name>
    <dbReference type="NCBI Taxonomy" id="408172"/>
    <lineage>
        <taxon>unclassified sequences</taxon>
        <taxon>metagenomes</taxon>
        <taxon>ecological metagenomes</taxon>
    </lineage>
</organism>
<evidence type="ECO:0000256" key="1">
    <source>
        <dbReference type="ARBA" id="ARBA00005915"/>
    </source>
</evidence>
<dbReference type="AlphaFoldDB" id="A0A381N2F5"/>
<dbReference type="GO" id="GO:0006281">
    <property type="term" value="P:DNA repair"/>
    <property type="evidence" value="ECO:0007669"/>
    <property type="project" value="InterPro"/>
</dbReference>
<dbReference type="Pfam" id="PF17768">
    <property type="entry name" value="RecJ_OB"/>
    <property type="match status" value="1"/>
</dbReference>
<dbReference type="Pfam" id="PF01368">
    <property type="entry name" value="DHH"/>
    <property type="match status" value="1"/>
</dbReference>
<dbReference type="PANTHER" id="PTHR30255">
    <property type="entry name" value="SINGLE-STRANDED-DNA-SPECIFIC EXONUCLEASE RECJ"/>
    <property type="match status" value="1"/>
</dbReference>
<proteinExistence type="inferred from homology"/>
<dbReference type="GO" id="GO:0003676">
    <property type="term" value="F:nucleic acid binding"/>
    <property type="evidence" value="ECO:0007669"/>
    <property type="project" value="InterPro"/>
</dbReference>
<evidence type="ECO:0000259" key="6">
    <source>
        <dbReference type="Pfam" id="PF01368"/>
    </source>
</evidence>
<dbReference type="InterPro" id="IPR051673">
    <property type="entry name" value="SSDNA_exonuclease_RecJ"/>
</dbReference>
<dbReference type="InterPro" id="IPR041122">
    <property type="entry name" value="RecJ_OB"/>
</dbReference>
<feature type="domain" description="RecJ OB" evidence="8">
    <location>
        <begin position="477"/>
        <end position="580"/>
    </location>
</feature>
<dbReference type="NCBIfam" id="TIGR00644">
    <property type="entry name" value="recJ"/>
    <property type="match status" value="1"/>
</dbReference>
<evidence type="ECO:0000256" key="4">
    <source>
        <dbReference type="ARBA" id="ARBA00022801"/>
    </source>
</evidence>
<dbReference type="SUPFAM" id="SSF64182">
    <property type="entry name" value="DHH phosphoesterases"/>
    <property type="match status" value="1"/>
</dbReference>
<dbReference type="GO" id="GO:0008409">
    <property type="term" value="F:5'-3' exonuclease activity"/>
    <property type="evidence" value="ECO:0007669"/>
    <property type="project" value="InterPro"/>
</dbReference>
<evidence type="ECO:0000256" key="3">
    <source>
        <dbReference type="ARBA" id="ARBA00022722"/>
    </source>
</evidence>
<keyword evidence="4" id="KW-0378">Hydrolase</keyword>
<sequence length="590" mass="64046">VTIGGPRGGESGGLGPGSYLSKRQWVISEQPDSETVQSLIDELRLPETVCALLAVRGLTPPEKAKRFLRPDLSQLHDPATLADAEIAAERITESIDSHQTILVHGDYDVDGISAAALMTRWLTSLGGLVVPFVPHRLRDGYDFGAAGLQAARDVGAELIITADCGTAAHRTVEAARAAGIDVIITDHHTVSDSLPNATAVVNPLRPDCAYPNKGLCGTALAYKICELVAIAAGKDPEPLVEYLDLVALATVADMVPLSGENRSLVHFGLRRFAHTIVPGIRALLDVTDISGQDITEREIGFVIAPRINSAGRVGETTDALQLLLTDDPSEALLLARKLDQTNQERRAEDQRTFDEALELLERDYDLSREMGVVLANDGWHPGVIGIVATRIVEKIQRPVLIIALDGERGRGSGRSIAGFNLFEALKECSEHLIRFGGHKQAAGMDVAREALPDLREAFNIAANQRFSMDEIRSELFVDLEISLASIDLKLIHWLKYLGPHGIGNTSPVFIIREVAFEQTKIVGTNHIKTTLIGNGGAMEAIGFGLADRHSPDNLSHGLYDIAVQLERNEFRGKVSVQARLLEIRVHRKDN</sequence>
<evidence type="ECO:0000256" key="5">
    <source>
        <dbReference type="ARBA" id="ARBA00022839"/>
    </source>
</evidence>
<keyword evidence="3" id="KW-0540">Nuclease</keyword>
<dbReference type="EMBL" id="UINC01000035">
    <property type="protein sequence ID" value="SUZ47813.1"/>
    <property type="molecule type" value="Genomic_DNA"/>
</dbReference>
<evidence type="ECO:0000313" key="9">
    <source>
        <dbReference type="EMBL" id="SUZ47813.1"/>
    </source>
</evidence>
<protein>
    <recommendedName>
        <fullName evidence="2">Single-stranded-DNA-specific exonuclease RecJ</fullName>
    </recommendedName>
</protein>
<evidence type="ECO:0000256" key="2">
    <source>
        <dbReference type="ARBA" id="ARBA00019841"/>
    </source>
</evidence>